<dbReference type="AlphaFoldDB" id="A0A921T5U8"/>
<dbReference type="EMBL" id="DYTV01000097">
    <property type="protein sequence ID" value="HJH11494.1"/>
    <property type="molecule type" value="Genomic_DNA"/>
</dbReference>
<evidence type="ECO:0000313" key="2">
    <source>
        <dbReference type="Proteomes" id="UP000700212"/>
    </source>
</evidence>
<proteinExistence type="predicted"/>
<reference evidence="1" key="2">
    <citation type="submission" date="2021-09" db="EMBL/GenBank/DDBJ databases">
        <authorList>
            <person name="Gilroy R."/>
        </authorList>
    </citation>
    <scope>NUCLEOTIDE SEQUENCE</scope>
    <source>
        <strain evidence="1">CHK160-4876</strain>
    </source>
</reference>
<accession>A0A921T5U8</accession>
<evidence type="ECO:0008006" key="3">
    <source>
        <dbReference type="Google" id="ProtNLM"/>
    </source>
</evidence>
<evidence type="ECO:0000313" key="1">
    <source>
        <dbReference type="EMBL" id="HJH11494.1"/>
    </source>
</evidence>
<name>A0A921T5U8_9BACL</name>
<protein>
    <recommendedName>
        <fullName evidence="3">DUF4352 domain-containing protein</fullName>
    </recommendedName>
</protein>
<dbReference type="Proteomes" id="UP000700212">
    <property type="component" value="Unassembled WGS sequence"/>
</dbReference>
<organism evidence="1 2">
    <name type="scientific">Metalysinibacillus jejuensis</name>
    <dbReference type="NCBI Taxonomy" id="914327"/>
    <lineage>
        <taxon>Bacteria</taxon>
        <taxon>Bacillati</taxon>
        <taxon>Bacillota</taxon>
        <taxon>Bacilli</taxon>
        <taxon>Bacillales</taxon>
        <taxon>Caryophanaceae</taxon>
        <taxon>Metalysinibacillus</taxon>
    </lineage>
</organism>
<sequence length="301" mass="34524">MFPLLQQTWLVIISLAVLTLVGCTPEKNHIVKENHTYPTEATFGHLHIALNESLPYTSDAQIFYQGVAVTLTNTSNEAINLPSMFSRITVFDTTGQDITNQIDWQTTDEHGRDLASLKKIAPNQTIIGHVYYRSEATPHTIMLTHKKKPQQLQLPPSPTVPIASAKKYALPDDAVEAKVQVIRTWFNQIEANAQANQMNVQHIDNIVTYDAEAYRKVTYHYQEMTYHFYYMNDELFFAYTYPNVEAVASENRYYFQDNMLIRWIKADGTTINQTAGNTSANFLQQEANIKFLANKIKNRRH</sequence>
<gene>
    <name evidence="1" type="ORF">K8V30_07425</name>
</gene>
<comment type="caution">
    <text evidence="1">The sequence shown here is derived from an EMBL/GenBank/DDBJ whole genome shotgun (WGS) entry which is preliminary data.</text>
</comment>
<reference evidence="1" key="1">
    <citation type="journal article" date="2021" name="PeerJ">
        <title>Extensive microbial diversity within the chicken gut microbiome revealed by metagenomics and culture.</title>
        <authorList>
            <person name="Gilroy R."/>
            <person name="Ravi A."/>
            <person name="Getino M."/>
            <person name="Pursley I."/>
            <person name="Horton D.L."/>
            <person name="Alikhan N.F."/>
            <person name="Baker D."/>
            <person name="Gharbi K."/>
            <person name="Hall N."/>
            <person name="Watson M."/>
            <person name="Adriaenssens E.M."/>
            <person name="Foster-Nyarko E."/>
            <person name="Jarju S."/>
            <person name="Secka A."/>
            <person name="Antonio M."/>
            <person name="Oren A."/>
            <person name="Chaudhuri R.R."/>
            <person name="La Ragione R."/>
            <person name="Hildebrand F."/>
            <person name="Pallen M.J."/>
        </authorList>
    </citation>
    <scope>NUCLEOTIDE SEQUENCE</scope>
    <source>
        <strain evidence="1">CHK160-4876</strain>
    </source>
</reference>